<keyword evidence="3" id="KW-1185">Reference proteome</keyword>
<evidence type="ECO:0000313" key="3">
    <source>
        <dbReference type="Proteomes" id="UP001598130"/>
    </source>
</evidence>
<gene>
    <name evidence="2" type="ORF">OCL97_19230</name>
</gene>
<dbReference type="Proteomes" id="UP001598130">
    <property type="component" value="Unassembled WGS sequence"/>
</dbReference>
<keyword evidence="1" id="KW-1133">Transmembrane helix</keyword>
<keyword evidence="1" id="KW-0472">Membrane</keyword>
<sequence length="139" mass="15129">MPHAPRSPTVAKGLLLVAFLVCAIGMVGPFQGIEHAFVPWDKAAHFMAFYGLTLLLFTAFPRRRRLDLTVLAIFAGAATEVAQILAGRDGELGDLCADALGALAVLAPVWLEHLRFPRRERRASGLGQIEILQPERETA</sequence>
<evidence type="ECO:0000313" key="2">
    <source>
        <dbReference type="EMBL" id="MFD3266096.1"/>
    </source>
</evidence>
<comment type="caution">
    <text evidence="2">The sequence shown here is derived from an EMBL/GenBank/DDBJ whole genome shotgun (WGS) entry which is preliminary data.</text>
</comment>
<name>A0ABW6CVH8_9CAUL</name>
<accession>A0ABW6CVH8</accession>
<dbReference type="RefSeq" id="WP_377371394.1">
    <property type="nucleotide sequence ID" value="NZ_JAOTJD010000046.1"/>
</dbReference>
<dbReference type="NCBIfam" id="NF037970">
    <property type="entry name" value="vanZ_1"/>
    <property type="match status" value="1"/>
</dbReference>
<reference evidence="2 3" key="1">
    <citation type="submission" date="2022-09" db="EMBL/GenBank/DDBJ databases">
        <title>New species of Phenylobacterium.</title>
        <authorList>
            <person name="Mieszkin S."/>
        </authorList>
    </citation>
    <scope>NUCLEOTIDE SEQUENCE [LARGE SCALE GENOMIC DNA]</scope>
    <source>
        <strain evidence="2 3">HK31-G</strain>
    </source>
</reference>
<proteinExistence type="predicted"/>
<dbReference type="EMBL" id="JAOTJD010000046">
    <property type="protein sequence ID" value="MFD3266096.1"/>
    <property type="molecule type" value="Genomic_DNA"/>
</dbReference>
<feature type="transmembrane region" description="Helical" evidence="1">
    <location>
        <begin position="42"/>
        <end position="61"/>
    </location>
</feature>
<organism evidence="2 3">
    <name type="scientific">Phenylobacterium ferrooxidans</name>
    <dbReference type="NCBI Taxonomy" id="2982689"/>
    <lineage>
        <taxon>Bacteria</taxon>
        <taxon>Pseudomonadati</taxon>
        <taxon>Pseudomonadota</taxon>
        <taxon>Alphaproteobacteria</taxon>
        <taxon>Caulobacterales</taxon>
        <taxon>Caulobacteraceae</taxon>
        <taxon>Phenylobacterium</taxon>
    </lineage>
</organism>
<keyword evidence="1" id="KW-0812">Transmembrane</keyword>
<dbReference type="PANTHER" id="PTHR28008:SF1">
    <property type="entry name" value="DOMAIN PROTEIN, PUTATIVE (AFU_ORTHOLOGUE AFUA_3G10980)-RELATED"/>
    <property type="match status" value="1"/>
</dbReference>
<protein>
    <submittedName>
        <fullName evidence="2">VanZ family protein</fullName>
    </submittedName>
</protein>
<dbReference type="PANTHER" id="PTHR28008">
    <property type="entry name" value="DOMAIN PROTEIN, PUTATIVE (AFU_ORTHOLOGUE AFUA_3G10980)-RELATED"/>
    <property type="match status" value="1"/>
</dbReference>
<evidence type="ECO:0000256" key="1">
    <source>
        <dbReference type="SAM" id="Phobius"/>
    </source>
</evidence>